<gene>
    <name evidence="1" type="ORF">KUCAC02_021282</name>
</gene>
<feature type="non-terminal residue" evidence="1">
    <location>
        <position position="1"/>
    </location>
</feature>
<evidence type="ECO:0000313" key="2">
    <source>
        <dbReference type="Proteomes" id="UP001057452"/>
    </source>
</evidence>
<keyword evidence="2" id="KW-1185">Reference proteome</keyword>
<feature type="non-terminal residue" evidence="1">
    <location>
        <position position="92"/>
    </location>
</feature>
<organism evidence="1 2">
    <name type="scientific">Chaenocephalus aceratus</name>
    <name type="common">Blackfin icefish</name>
    <name type="synonym">Chaenichthys aceratus</name>
    <dbReference type="NCBI Taxonomy" id="36190"/>
    <lineage>
        <taxon>Eukaryota</taxon>
        <taxon>Metazoa</taxon>
        <taxon>Chordata</taxon>
        <taxon>Craniata</taxon>
        <taxon>Vertebrata</taxon>
        <taxon>Euteleostomi</taxon>
        <taxon>Actinopterygii</taxon>
        <taxon>Neopterygii</taxon>
        <taxon>Teleostei</taxon>
        <taxon>Neoteleostei</taxon>
        <taxon>Acanthomorphata</taxon>
        <taxon>Eupercaria</taxon>
        <taxon>Perciformes</taxon>
        <taxon>Notothenioidei</taxon>
        <taxon>Channichthyidae</taxon>
        <taxon>Chaenocephalus</taxon>
    </lineage>
</organism>
<protein>
    <submittedName>
        <fullName evidence="1">Uncharacterized protein</fullName>
    </submittedName>
</protein>
<accession>A0ACB9XFM4</accession>
<name>A0ACB9XFM4_CHAAC</name>
<evidence type="ECO:0000313" key="1">
    <source>
        <dbReference type="EMBL" id="KAI4825602.1"/>
    </source>
</evidence>
<comment type="caution">
    <text evidence="1">The sequence shown here is derived from an EMBL/GenBank/DDBJ whole genome shotgun (WGS) entry which is preliminary data.</text>
</comment>
<proteinExistence type="predicted"/>
<dbReference type="EMBL" id="CM043790">
    <property type="protein sequence ID" value="KAI4825602.1"/>
    <property type="molecule type" value="Genomic_DNA"/>
</dbReference>
<sequence length="92" mass="10170">FDEAWVSGWNWSSPETLPAGLSQAPEGTTICGRPSPHLVVPQARTHVIIIQSNIRGVEKDCHDHKYTSFTLVLQSCRGKRRQIPHPGSALGR</sequence>
<dbReference type="Proteomes" id="UP001057452">
    <property type="component" value="Chromosome 6"/>
</dbReference>
<reference evidence="1" key="1">
    <citation type="submission" date="2022-05" db="EMBL/GenBank/DDBJ databases">
        <title>Chromosome-level genome of Chaenocephalus aceratus.</title>
        <authorList>
            <person name="Park H."/>
        </authorList>
    </citation>
    <scope>NUCLEOTIDE SEQUENCE</scope>
    <source>
        <strain evidence="1">KU_202001</strain>
    </source>
</reference>